<dbReference type="UniPathway" id="UPA00340">
    <property type="reaction ID" value="UER00458"/>
</dbReference>
<comment type="caution">
    <text evidence="11">The sequence shown here is derived from an EMBL/GenBank/DDBJ whole genome shotgun (WGS) entry which is preliminary data.</text>
</comment>
<feature type="binding site" evidence="9">
    <location>
        <position position="92"/>
    </location>
    <ligand>
        <name>substrate</name>
    </ligand>
</feature>
<comment type="cofactor">
    <cofactor evidence="9">
        <name>Mg(2+)</name>
        <dbReference type="ChEBI" id="CHEBI:18420"/>
    </cofactor>
    <cofactor evidence="9">
        <name>Mn(2+)</name>
        <dbReference type="ChEBI" id="CHEBI:29035"/>
    </cofactor>
    <text evidence="9">Mg(2+). Can also accept Mn(2+).</text>
</comment>
<keyword evidence="12" id="KW-1185">Reference proteome</keyword>
<evidence type="ECO:0000313" key="12">
    <source>
        <dbReference type="Proteomes" id="UP000027446"/>
    </source>
</evidence>
<evidence type="ECO:0000256" key="10">
    <source>
        <dbReference type="RuleBase" id="RU003835"/>
    </source>
</evidence>
<dbReference type="InterPro" id="IPR023865">
    <property type="entry name" value="Aliphatic_acid_kinase_CS"/>
</dbReference>
<gene>
    <name evidence="9" type="primary">ackA</name>
    <name evidence="11" type="ORF">HAD_16777</name>
</gene>
<dbReference type="eggNOG" id="COG0282">
    <property type="taxonomic scope" value="Bacteria"/>
</dbReference>
<dbReference type="GO" id="GO:0006085">
    <property type="term" value="P:acetyl-CoA biosynthetic process"/>
    <property type="evidence" value="ECO:0007669"/>
    <property type="project" value="UniProtKB-UniRule"/>
</dbReference>
<dbReference type="GO" id="GO:0000287">
    <property type="term" value="F:magnesium ion binding"/>
    <property type="evidence" value="ECO:0007669"/>
    <property type="project" value="UniProtKB-UniRule"/>
</dbReference>
<evidence type="ECO:0000256" key="1">
    <source>
        <dbReference type="ARBA" id="ARBA00008748"/>
    </source>
</evidence>
<dbReference type="Gene3D" id="3.30.420.40">
    <property type="match status" value="2"/>
</dbReference>
<dbReference type="HAMAP" id="MF_00020">
    <property type="entry name" value="Acetate_kinase"/>
    <property type="match status" value="1"/>
</dbReference>
<evidence type="ECO:0000256" key="4">
    <source>
        <dbReference type="ARBA" id="ARBA00022723"/>
    </source>
</evidence>
<dbReference type="EMBL" id="ARYH01000004">
    <property type="protein sequence ID" value="KCZ82735.1"/>
    <property type="molecule type" value="Genomic_DNA"/>
</dbReference>
<dbReference type="GO" id="GO:0008776">
    <property type="term" value="F:acetate kinase activity"/>
    <property type="evidence" value="ECO:0007669"/>
    <property type="project" value="UniProtKB-UniRule"/>
</dbReference>
<dbReference type="NCBIfam" id="TIGR00016">
    <property type="entry name" value="ackA"/>
    <property type="match status" value="1"/>
</dbReference>
<proteinExistence type="inferred from homology"/>
<dbReference type="GO" id="GO:0005829">
    <property type="term" value="C:cytosol"/>
    <property type="evidence" value="ECO:0007669"/>
    <property type="project" value="TreeGrafter"/>
</dbReference>
<evidence type="ECO:0000256" key="8">
    <source>
        <dbReference type="ARBA" id="ARBA00022842"/>
    </source>
</evidence>
<evidence type="ECO:0000256" key="2">
    <source>
        <dbReference type="ARBA" id="ARBA00022490"/>
    </source>
</evidence>
<accession>A0A069E0G0</accession>
<keyword evidence="4 9" id="KW-0479">Metal-binding</keyword>
<keyword evidence="6 9" id="KW-0418">Kinase</keyword>
<comment type="function">
    <text evidence="9">Catalyzes the formation of acetyl phosphate from acetate and ATP. Can also catalyze the reverse reaction.</text>
</comment>
<evidence type="ECO:0000256" key="6">
    <source>
        <dbReference type="ARBA" id="ARBA00022777"/>
    </source>
</evidence>
<evidence type="ECO:0000313" key="11">
    <source>
        <dbReference type="EMBL" id="KCZ82735.1"/>
    </source>
</evidence>
<name>A0A069E0G0_9PROT</name>
<dbReference type="PANTHER" id="PTHR21060:SF21">
    <property type="entry name" value="ACETATE KINASE"/>
    <property type="match status" value="1"/>
</dbReference>
<keyword evidence="7 9" id="KW-0067">ATP-binding</keyword>
<feature type="site" description="Transition state stabilizer" evidence="9">
    <location>
        <position position="240"/>
    </location>
</feature>
<feature type="site" description="Transition state stabilizer" evidence="9">
    <location>
        <position position="180"/>
    </location>
</feature>
<dbReference type="EC" id="2.7.2.1" evidence="9"/>
<dbReference type="Pfam" id="PF00871">
    <property type="entry name" value="Acetate_kinase"/>
    <property type="match status" value="1"/>
</dbReference>
<feature type="binding site" evidence="9">
    <location>
        <position position="17"/>
    </location>
    <ligand>
        <name>ATP</name>
        <dbReference type="ChEBI" id="CHEBI:30616"/>
    </ligand>
</feature>
<dbReference type="STRING" id="1280949.HAD_16777"/>
<dbReference type="SUPFAM" id="SSF53067">
    <property type="entry name" value="Actin-like ATPase domain"/>
    <property type="match status" value="2"/>
</dbReference>
<evidence type="ECO:0000256" key="7">
    <source>
        <dbReference type="ARBA" id="ARBA00022840"/>
    </source>
</evidence>
<dbReference type="RefSeq" id="WP_035573871.1">
    <property type="nucleotide sequence ID" value="NZ_ARYH01000004.1"/>
</dbReference>
<keyword evidence="2 9" id="KW-0963">Cytoplasm</keyword>
<feature type="active site" description="Proton donor/acceptor" evidence="9">
    <location>
        <position position="149"/>
    </location>
</feature>
<dbReference type="InterPro" id="IPR000890">
    <property type="entry name" value="Aliphatic_acid_kin_short-chain"/>
</dbReference>
<keyword evidence="5 9" id="KW-0547">Nucleotide-binding</keyword>
<dbReference type="GO" id="GO:0005524">
    <property type="term" value="F:ATP binding"/>
    <property type="evidence" value="ECO:0007669"/>
    <property type="project" value="UniProtKB-KW"/>
</dbReference>
<organism evidence="11 12">
    <name type="scientific">Hyphomonas adhaerens MHS-3</name>
    <dbReference type="NCBI Taxonomy" id="1280949"/>
    <lineage>
        <taxon>Bacteria</taxon>
        <taxon>Pseudomonadati</taxon>
        <taxon>Pseudomonadota</taxon>
        <taxon>Alphaproteobacteria</taxon>
        <taxon>Hyphomonadales</taxon>
        <taxon>Hyphomonadaceae</taxon>
        <taxon>Hyphomonas</taxon>
    </lineage>
</organism>
<dbReference type="PATRIC" id="fig|1280949.3.peg.3404"/>
<dbReference type="GO" id="GO:0006083">
    <property type="term" value="P:acetate metabolic process"/>
    <property type="evidence" value="ECO:0007669"/>
    <property type="project" value="TreeGrafter"/>
</dbReference>
<dbReference type="NCBIfam" id="NF005462">
    <property type="entry name" value="PRK07058.1"/>
    <property type="match status" value="1"/>
</dbReference>
<comment type="similarity">
    <text evidence="1 9 10">Belongs to the acetokinase family.</text>
</comment>
<feature type="binding site" evidence="9">
    <location>
        <begin position="328"/>
        <end position="332"/>
    </location>
    <ligand>
        <name>ATP</name>
        <dbReference type="ChEBI" id="CHEBI:30616"/>
    </ligand>
</feature>
<comment type="catalytic activity">
    <reaction evidence="9">
        <text>acetate + ATP = acetyl phosphate + ADP</text>
        <dbReference type="Rhea" id="RHEA:11352"/>
        <dbReference type="ChEBI" id="CHEBI:22191"/>
        <dbReference type="ChEBI" id="CHEBI:30089"/>
        <dbReference type="ChEBI" id="CHEBI:30616"/>
        <dbReference type="ChEBI" id="CHEBI:456216"/>
        <dbReference type="EC" id="2.7.2.1"/>
    </reaction>
</comment>
<feature type="binding site" evidence="9">
    <location>
        <begin position="207"/>
        <end position="211"/>
    </location>
    <ligand>
        <name>ATP</name>
        <dbReference type="ChEBI" id="CHEBI:30616"/>
    </ligand>
</feature>
<evidence type="ECO:0000256" key="9">
    <source>
        <dbReference type="HAMAP-Rule" id="MF_00020"/>
    </source>
</evidence>
<keyword evidence="3 9" id="KW-0808">Transferase</keyword>
<keyword evidence="8 9" id="KW-0460">Magnesium</keyword>
<protein>
    <recommendedName>
        <fullName evidence="9">Acetate kinase</fullName>
        <ecNumber evidence="9">2.7.2.1</ecNumber>
    </recommendedName>
    <alternativeName>
        <fullName evidence="9">Acetokinase</fullName>
    </alternativeName>
</protein>
<reference evidence="11 12" key="1">
    <citation type="journal article" date="2014" name="Antonie Van Leeuwenhoek">
        <title>Hyphomonas beringensis sp. nov. and Hyphomonas chukchiensis sp. nov., isolated from surface seawater of the Bering Sea and Chukchi Sea.</title>
        <authorList>
            <person name="Li C."/>
            <person name="Lai Q."/>
            <person name="Li G."/>
            <person name="Dong C."/>
            <person name="Wang J."/>
            <person name="Liao Y."/>
            <person name="Shao Z."/>
        </authorList>
    </citation>
    <scope>NUCLEOTIDE SEQUENCE [LARGE SCALE GENOMIC DNA]</scope>
    <source>
        <strain evidence="11 12">MHS-3</strain>
    </source>
</reference>
<dbReference type="AlphaFoldDB" id="A0A069E0G0"/>
<feature type="binding site" evidence="9">
    <location>
        <begin position="283"/>
        <end position="285"/>
    </location>
    <ligand>
        <name>ATP</name>
        <dbReference type="ChEBI" id="CHEBI:30616"/>
    </ligand>
</feature>
<evidence type="ECO:0000256" key="5">
    <source>
        <dbReference type="ARBA" id="ARBA00022741"/>
    </source>
</evidence>
<dbReference type="Proteomes" id="UP000027446">
    <property type="component" value="Unassembled WGS sequence"/>
</dbReference>
<dbReference type="OrthoDB" id="9802453at2"/>
<feature type="binding site" evidence="9">
    <location>
        <position position="10"/>
    </location>
    <ligand>
        <name>Mg(2+)</name>
        <dbReference type="ChEBI" id="CHEBI:18420"/>
    </ligand>
</feature>
<dbReference type="PROSITE" id="PS01076">
    <property type="entry name" value="ACETATE_KINASE_2"/>
    <property type="match status" value="1"/>
</dbReference>
<comment type="subcellular location">
    <subcellularLocation>
        <location evidence="9">Cytoplasm</location>
    </subcellularLocation>
</comment>
<dbReference type="PRINTS" id="PR00471">
    <property type="entry name" value="ACETATEKNASE"/>
</dbReference>
<dbReference type="InterPro" id="IPR043129">
    <property type="entry name" value="ATPase_NBD"/>
</dbReference>
<sequence length="395" mass="43123">MSGPLLMTFNAGSSSVKIGLFSMDGDRVERIAHALIDFRHRPLTFHLVEGKAVFDVELKADGADHLIDVMTETLDWISQHYDLSELSCVGHRVVHGGDEFDGPVLIDDDSLARIDALSILAPLHQPQALRLIRAMRQIRPELMQAASFDTVFHRTNPELIRRFALPRELHDRGIKRYGFHGLSYKFIAAELRRQFPEAAAGRVIAAHLGSGASLCAMLDGKSQDTSMGFSTLDGVPMATRCGALDSGVILHLLQQEHRPVSEVEDMLYHQSGLKGVSGGISADCRELQRSDDPRAKEALDLFTLRIAGEIGRLSMSIGGLDAVVFTAGIGEHDAMIRASVAAHLSWMGLEVSDEANQQNATCISTTSSRVKAFIIPTNEERVIADEAFGLFTQAG</sequence>
<dbReference type="PIRSF" id="PIRSF000722">
    <property type="entry name" value="Acetate_prop_kin"/>
    <property type="match status" value="1"/>
</dbReference>
<comment type="subunit">
    <text evidence="9">Homodimer.</text>
</comment>
<feature type="binding site" evidence="9">
    <location>
        <position position="379"/>
    </location>
    <ligand>
        <name>Mg(2+)</name>
        <dbReference type="ChEBI" id="CHEBI:18420"/>
    </ligand>
</feature>
<comment type="pathway">
    <text evidence="9">Metabolic intermediate biosynthesis; acetyl-CoA biosynthesis; acetyl-CoA from acetate: step 1/2.</text>
</comment>
<evidence type="ECO:0000256" key="3">
    <source>
        <dbReference type="ARBA" id="ARBA00022679"/>
    </source>
</evidence>
<dbReference type="PANTHER" id="PTHR21060">
    <property type="entry name" value="ACETATE KINASE"/>
    <property type="match status" value="1"/>
</dbReference>
<dbReference type="InterPro" id="IPR004372">
    <property type="entry name" value="Ac/propionate_kinase"/>
</dbReference>